<dbReference type="RefSeq" id="WP_162357515.1">
    <property type="nucleotide sequence ID" value="NZ_CP048209.1"/>
</dbReference>
<evidence type="ECO:0000313" key="2">
    <source>
        <dbReference type="Proteomes" id="UP000476064"/>
    </source>
</evidence>
<dbReference type="KEGG" id="plyc:GXP70_14690"/>
<dbReference type="Proteomes" id="UP000476064">
    <property type="component" value="Chromosome"/>
</dbReference>
<organism evidence="1 2">
    <name type="scientific">Paenibacillus lycopersici</name>
    <dbReference type="NCBI Taxonomy" id="2704462"/>
    <lineage>
        <taxon>Bacteria</taxon>
        <taxon>Bacillati</taxon>
        <taxon>Bacillota</taxon>
        <taxon>Bacilli</taxon>
        <taxon>Bacillales</taxon>
        <taxon>Paenibacillaceae</taxon>
        <taxon>Paenibacillus</taxon>
    </lineage>
</organism>
<dbReference type="Gene3D" id="3.40.30.10">
    <property type="entry name" value="Glutaredoxin"/>
    <property type="match status" value="1"/>
</dbReference>
<sequence>MTTWNLQQTQCHLLICNGESCMRRLGDEVTQAIRDEIKKLGVDATMHTTRTRCNGRCADACVVIAYPEGIWYKDISPEEGGALVRKHSKGERLEEKAVYAFDRQFVPTGRSAIGIEKE</sequence>
<accession>A0A6C0FVB9</accession>
<dbReference type="EMBL" id="CP048209">
    <property type="protein sequence ID" value="QHT61076.1"/>
    <property type="molecule type" value="Genomic_DNA"/>
</dbReference>
<keyword evidence="2" id="KW-1185">Reference proteome</keyword>
<dbReference type="AlphaFoldDB" id="A0A6C0FVB9"/>
<proteinExistence type="predicted"/>
<dbReference type="CDD" id="cd02980">
    <property type="entry name" value="TRX_Fd_family"/>
    <property type="match status" value="1"/>
</dbReference>
<protein>
    <submittedName>
        <fullName evidence="1">(2Fe-2S) ferredoxin domain-containing protein</fullName>
    </submittedName>
</protein>
<reference evidence="1 2" key="1">
    <citation type="submission" date="2020-01" db="EMBL/GenBank/DDBJ databases">
        <title>Paenibacillus sp. nov., isolated from tomato rhizosphere.</title>
        <authorList>
            <person name="Weon H.-Y."/>
            <person name="Lee S.A."/>
        </authorList>
    </citation>
    <scope>NUCLEOTIDE SEQUENCE [LARGE SCALE GENOMIC DNA]</scope>
    <source>
        <strain evidence="1 2">12200R-189</strain>
    </source>
</reference>
<evidence type="ECO:0000313" key="1">
    <source>
        <dbReference type="EMBL" id="QHT61076.1"/>
    </source>
</evidence>
<dbReference type="InterPro" id="IPR036249">
    <property type="entry name" value="Thioredoxin-like_sf"/>
</dbReference>
<name>A0A6C0FVB9_9BACL</name>
<dbReference type="SUPFAM" id="SSF52833">
    <property type="entry name" value="Thioredoxin-like"/>
    <property type="match status" value="1"/>
</dbReference>
<gene>
    <name evidence="1" type="ORF">GXP70_14690</name>
</gene>